<dbReference type="GO" id="GO:0016747">
    <property type="term" value="F:acyltransferase activity, transferring groups other than amino-acyl groups"/>
    <property type="evidence" value="ECO:0007669"/>
    <property type="project" value="InterPro"/>
</dbReference>
<feature type="domain" description="N-acetyltransferase" evidence="1">
    <location>
        <begin position="1"/>
        <end position="172"/>
    </location>
</feature>
<dbReference type="KEGG" id="trc:DYE49_01480"/>
<gene>
    <name evidence="2" type="ORF">DYE49_01480</name>
</gene>
<dbReference type="EMBL" id="CP031517">
    <property type="protein sequence ID" value="QOS39194.1"/>
    <property type="molecule type" value="Genomic_DNA"/>
</dbReference>
<evidence type="ECO:0000313" key="2">
    <source>
        <dbReference type="EMBL" id="QOS39194.1"/>
    </source>
</evidence>
<keyword evidence="2" id="KW-0808">Transferase</keyword>
<accession>A0A7M1XI47</accession>
<dbReference type="CDD" id="cd04301">
    <property type="entry name" value="NAT_SF"/>
    <property type="match status" value="1"/>
</dbReference>
<dbReference type="AlphaFoldDB" id="A0A7M1XI47"/>
<dbReference type="Gene3D" id="3.40.630.30">
    <property type="match status" value="1"/>
</dbReference>
<name>A0A7M1XI47_9SPIR</name>
<dbReference type="PROSITE" id="PS51186">
    <property type="entry name" value="GNAT"/>
    <property type="match status" value="1"/>
</dbReference>
<dbReference type="SUPFAM" id="SSF55729">
    <property type="entry name" value="Acyl-CoA N-acyltransferases (Nat)"/>
    <property type="match status" value="1"/>
</dbReference>
<dbReference type="InterPro" id="IPR016181">
    <property type="entry name" value="Acyl_CoA_acyltransferase"/>
</dbReference>
<evidence type="ECO:0000313" key="3">
    <source>
        <dbReference type="Proteomes" id="UP000593591"/>
    </source>
</evidence>
<dbReference type="Proteomes" id="UP000593591">
    <property type="component" value="Chromosome"/>
</dbReference>
<protein>
    <submittedName>
        <fullName evidence="2">GNAT family N-acetyltransferase</fullName>
    </submittedName>
</protein>
<dbReference type="InterPro" id="IPR000182">
    <property type="entry name" value="GNAT_dom"/>
</dbReference>
<proteinExistence type="predicted"/>
<organism evidence="2 3">
    <name type="scientific">Treponema rectale</name>
    <dbReference type="NCBI Taxonomy" id="744512"/>
    <lineage>
        <taxon>Bacteria</taxon>
        <taxon>Pseudomonadati</taxon>
        <taxon>Spirochaetota</taxon>
        <taxon>Spirochaetia</taxon>
        <taxon>Spirochaetales</taxon>
        <taxon>Treponemataceae</taxon>
        <taxon>Treponema</taxon>
    </lineage>
</organism>
<dbReference type="Pfam" id="PF00583">
    <property type="entry name" value="Acetyltransf_1"/>
    <property type="match status" value="1"/>
</dbReference>
<reference evidence="2 3" key="1">
    <citation type="submission" date="2018-08" db="EMBL/GenBank/DDBJ databases">
        <title>The first complete genome of Treponema rectale (CHPAT), a commensal spirochete of the bovine rectum.</title>
        <authorList>
            <person name="Staton G.J."/>
            <person name="Clegg S.R."/>
            <person name="Carter S.D."/>
            <person name="Radford A.D."/>
            <person name="Darby A."/>
            <person name="Hall N."/>
            <person name="Birtles R.J."/>
            <person name="Evans N.J."/>
        </authorList>
    </citation>
    <scope>NUCLEOTIDE SEQUENCE [LARGE SCALE GENOMIC DNA]</scope>
    <source>
        <strain evidence="2 3">CHPA</strain>
    </source>
</reference>
<evidence type="ECO:0000259" key="1">
    <source>
        <dbReference type="PROSITE" id="PS51186"/>
    </source>
</evidence>
<sequence>MEIRKVNREEITSVMEIIEEGRALLKTTSKQWQNGYPNKDSLLSDIDHGFLYGAYINDKLVGVEALVHDIFNVDYDEIEGKWVIPYTEKDLVIHRIAVKKEYHHQKVGDALMKFAYQYAKDHHIPSIKIDTHRKNIPMQKLCMNNTYHLSGVIYIKRVEPDPSRLIFEKSVTD</sequence>